<keyword evidence="3" id="KW-1185">Reference proteome</keyword>
<protein>
    <submittedName>
        <fullName evidence="2">BA75_04504T0</fullName>
    </submittedName>
</protein>
<dbReference type="OrthoDB" id="15893at2759"/>
<feature type="compositionally biased region" description="Basic and acidic residues" evidence="1">
    <location>
        <begin position="45"/>
        <end position="60"/>
    </location>
</feature>
<reference evidence="2 3" key="1">
    <citation type="submission" date="2016-02" db="EMBL/GenBank/DDBJ databases">
        <title>Comparative genomic and transcriptomic foundation for Pichia pastoris.</title>
        <authorList>
            <person name="Love K.R."/>
            <person name="Shah K.A."/>
            <person name="Whittaker C.A."/>
            <person name="Wu J."/>
            <person name="Bartlett M.C."/>
            <person name="Ma D."/>
            <person name="Leeson R.L."/>
            <person name="Priest M."/>
            <person name="Young S.K."/>
            <person name="Love J.C."/>
        </authorList>
    </citation>
    <scope>NUCLEOTIDE SEQUENCE [LARGE SCALE GENOMIC DNA]</scope>
    <source>
        <strain evidence="2 3">ATCC 28485</strain>
    </source>
</reference>
<accession>A0A1B2JJ96</accession>
<name>A0A1B2JJ96_PICPA</name>
<proteinExistence type="predicted"/>
<evidence type="ECO:0000313" key="2">
    <source>
        <dbReference type="EMBL" id="ANZ77945.1"/>
    </source>
</evidence>
<evidence type="ECO:0000313" key="3">
    <source>
        <dbReference type="Proteomes" id="UP000094565"/>
    </source>
</evidence>
<dbReference type="GO" id="GO:0005759">
    <property type="term" value="C:mitochondrial matrix"/>
    <property type="evidence" value="ECO:0007669"/>
    <property type="project" value="TreeGrafter"/>
</dbReference>
<sequence length="137" mass="15783">MSRVRGLASTLLKELQETSKHTLKDQQKVLQKRNEAMAAYRKIQASRDGKGQPQVEDQKHQNPIADISFIDHILQKEHSLDPKDELHVENLATFVANHREYCILLERYNPGISMTQENKVRKTARRVGLEVPEDVKS</sequence>
<evidence type="ECO:0000256" key="1">
    <source>
        <dbReference type="SAM" id="MobiDB-lite"/>
    </source>
</evidence>
<feature type="region of interest" description="Disordered" evidence="1">
    <location>
        <begin position="42"/>
        <end position="62"/>
    </location>
</feature>
<gene>
    <name evidence="2" type="primary">FMC1</name>
    <name evidence="2" type="ORF">ATY40_BA7504504</name>
</gene>
<dbReference type="PANTHER" id="PTHR28015:SF1">
    <property type="entry name" value="ATP SYNTHASE ASSEMBLY FACTOR FMC1, MITOCHONDRIAL"/>
    <property type="match status" value="1"/>
</dbReference>
<dbReference type="InterPro" id="IPR039196">
    <property type="entry name" value="Fmc1"/>
</dbReference>
<dbReference type="Proteomes" id="UP000094565">
    <property type="component" value="Chromosome 4"/>
</dbReference>
<dbReference type="Pfam" id="PF13233">
    <property type="entry name" value="Complex1_LYR_2"/>
    <property type="match status" value="1"/>
</dbReference>
<dbReference type="AlphaFoldDB" id="A0A1B2JJ96"/>
<organism evidence="2 3">
    <name type="scientific">Komagataella pastoris</name>
    <name type="common">Yeast</name>
    <name type="synonym">Pichia pastoris</name>
    <dbReference type="NCBI Taxonomy" id="4922"/>
    <lineage>
        <taxon>Eukaryota</taxon>
        <taxon>Fungi</taxon>
        <taxon>Dikarya</taxon>
        <taxon>Ascomycota</taxon>
        <taxon>Saccharomycotina</taxon>
        <taxon>Pichiomycetes</taxon>
        <taxon>Pichiales</taxon>
        <taxon>Pichiaceae</taxon>
        <taxon>Komagataella</taxon>
    </lineage>
</organism>
<dbReference type="EMBL" id="CP014587">
    <property type="protein sequence ID" value="ANZ77945.1"/>
    <property type="molecule type" value="Genomic_DNA"/>
</dbReference>
<dbReference type="PANTHER" id="PTHR28015">
    <property type="entry name" value="ATP SYNTHASE ASSEMBLY FACTOR FMC1, MITOCHONDRIAL"/>
    <property type="match status" value="1"/>
</dbReference>
<dbReference type="GO" id="GO:0033615">
    <property type="term" value="P:mitochondrial proton-transporting ATP synthase complex assembly"/>
    <property type="evidence" value="ECO:0007669"/>
    <property type="project" value="InterPro"/>
</dbReference>